<dbReference type="PANTHER" id="PTHR39181">
    <property type="entry name" value="TYROSINE-PROTEIN PHOSPHATASE YWQE"/>
    <property type="match status" value="1"/>
</dbReference>
<evidence type="ECO:0000313" key="7">
    <source>
        <dbReference type="Proteomes" id="UP000031449"/>
    </source>
</evidence>
<dbReference type="Gene3D" id="3.20.20.140">
    <property type="entry name" value="Metal-dependent hydrolases"/>
    <property type="match status" value="1"/>
</dbReference>
<dbReference type="PANTHER" id="PTHR39181:SF1">
    <property type="entry name" value="TYROSINE-PROTEIN PHOSPHATASE YWQE"/>
    <property type="match status" value="1"/>
</dbReference>
<gene>
    <name evidence="6" type="ORF">JMA_29470</name>
</gene>
<dbReference type="Proteomes" id="UP000031449">
    <property type="component" value="Chromosome"/>
</dbReference>
<evidence type="ECO:0000256" key="2">
    <source>
        <dbReference type="ARBA" id="ARBA00022801"/>
    </source>
</evidence>
<evidence type="ECO:0000256" key="1">
    <source>
        <dbReference type="ARBA" id="ARBA00005750"/>
    </source>
</evidence>
<dbReference type="HOGENOM" id="CLU_085966_1_0_9"/>
<dbReference type="BioCyc" id="JESP1508404:G14D9-12228-MONOMER"/>
<evidence type="ECO:0000256" key="5">
    <source>
        <dbReference type="PIRNR" id="PIRNR016557"/>
    </source>
</evidence>
<dbReference type="OrthoDB" id="9788539at2"/>
<proteinExistence type="inferred from homology"/>
<dbReference type="EMBL" id="CP009416">
    <property type="protein sequence ID" value="AJD92264.1"/>
    <property type="molecule type" value="Genomic_DNA"/>
</dbReference>
<keyword evidence="2 5" id="KW-0378">Hydrolase</keyword>
<dbReference type="EC" id="3.1.3.48" evidence="5"/>
<accession>A0A0B5AW60</accession>
<dbReference type="AlphaFoldDB" id="A0A0B5AW60"/>
<organism evidence="6 7">
    <name type="scientific">Jeotgalibacillus malaysiensis</name>
    <dbReference type="NCBI Taxonomy" id="1508404"/>
    <lineage>
        <taxon>Bacteria</taxon>
        <taxon>Bacillati</taxon>
        <taxon>Bacillota</taxon>
        <taxon>Bacilli</taxon>
        <taxon>Bacillales</taxon>
        <taxon>Caryophanaceae</taxon>
        <taxon>Jeotgalibacillus</taxon>
    </lineage>
</organism>
<dbReference type="GO" id="GO:0030145">
    <property type="term" value="F:manganese ion binding"/>
    <property type="evidence" value="ECO:0007669"/>
    <property type="project" value="UniProtKB-UniRule"/>
</dbReference>
<protein>
    <recommendedName>
        <fullName evidence="5">Tyrosine-protein phosphatase</fullName>
        <ecNumber evidence="5">3.1.3.48</ecNumber>
    </recommendedName>
</protein>
<dbReference type="PIRSF" id="PIRSF016557">
    <property type="entry name" value="Caps_synth_CpsB"/>
    <property type="match status" value="1"/>
</dbReference>
<reference evidence="6 7" key="1">
    <citation type="submission" date="2014-08" db="EMBL/GenBank/DDBJ databases">
        <title>Complete genome of a marine bacteria Jeotgalibacillus malaysiensis.</title>
        <authorList>
            <person name="Yaakop A.S."/>
            <person name="Chan K.-G."/>
            <person name="Goh K.M."/>
        </authorList>
    </citation>
    <scope>NUCLEOTIDE SEQUENCE [LARGE SCALE GENOMIC DNA]</scope>
    <source>
        <strain evidence="6 7">D5</strain>
    </source>
</reference>
<dbReference type="STRING" id="1508404.JMA_29470"/>
<dbReference type="Pfam" id="PF19567">
    <property type="entry name" value="CpsB_CapC"/>
    <property type="match status" value="1"/>
</dbReference>
<dbReference type="InterPro" id="IPR016667">
    <property type="entry name" value="Caps_polysacc_synth_CpsB/CapC"/>
</dbReference>
<evidence type="ECO:0000256" key="3">
    <source>
        <dbReference type="ARBA" id="ARBA00022912"/>
    </source>
</evidence>
<dbReference type="GO" id="GO:0004725">
    <property type="term" value="F:protein tyrosine phosphatase activity"/>
    <property type="evidence" value="ECO:0007669"/>
    <property type="project" value="UniProtKB-UniRule"/>
</dbReference>
<comment type="catalytic activity">
    <reaction evidence="4 5">
        <text>O-phospho-L-tyrosyl-[protein] + H2O = L-tyrosyl-[protein] + phosphate</text>
        <dbReference type="Rhea" id="RHEA:10684"/>
        <dbReference type="Rhea" id="RHEA-COMP:10136"/>
        <dbReference type="Rhea" id="RHEA-COMP:20101"/>
        <dbReference type="ChEBI" id="CHEBI:15377"/>
        <dbReference type="ChEBI" id="CHEBI:43474"/>
        <dbReference type="ChEBI" id="CHEBI:46858"/>
        <dbReference type="ChEBI" id="CHEBI:61978"/>
        <dbReference type="EC" id="3.1.3.48"/>
    </reaction>
</comment>
<keyword evidence="7" id="KW-1185">Reference proteome</keyword>
<keyword evidence="3 5" id="KW-0904">Protein phosphatase</keyword>
<evidence type="ECO:0000256" key="4">
    <source>
        <dbReference type="ARBA" id="ARBA00051722"/>
    </source>
</evidence>
<dbReference type="InterPro" id="IPR016195">
    <property type="entry name" value="Pol/histidinol_Pase-like"/>
</dbReference>
<name>A0A0B5AW60_9BACL</name>
<sequence length="257" mass="28636">MIDIHCHILPGLDDGAQDYEDSLRMADQAIDNGITDIIATPHHQTRRFFNEASSVEVAVQELNHYLQSHGRNLTIHPGQEIRIYGEITEELDSGLNMALQSRLNPYVLVEFPSSQVPVFAERTIYDLQVAGYRPIIAHPERNSAITEDPDKLYRLVNQGALTQLTAASVAGEFNKKVQRFSLDCIEANMAHFIASDAHNTDHRGFSLAKAYNKVEKVFGTAEPFIQNAVSLLKGHTIVASPPSEMRSKGFLQKLLSI</sequence>
<dbReference type="KEGG" id="jeo:JMA_29470"/>
<comment type="similarity">
    <text evidence="1 5">Belongs to the metallo-dependent hydrolases superfamily. CpsB/CapC family.</text>
</comment>
<evidence type="ECO:0000313" key="6">
    <source>
        <dbReference type="EMBL" id="AJD92264.1"/>
    </source>
</evidence>
<dbReference type="SUPFAM" id="SSF89550">
    <property type="entry name" value="PHP domain-like"/>
    <property type="match status" value="1"/>
</dbReference>